<proteinExistence type="predicted"/>
<keyword evidence="3" id="KW-1185">Reference proteome</keyword>
<feature type="compositionally biased region" description="Basic residues" evidence="1">
    <location>
        <begin position="1"/>
        <end position="14"/>
    </location>
</feature>
<dbReference type="Proteomes" id="UP000825935">
    <property type="component" value="Chromosome 21"/>
</dbReference>
<reference evidence="2" key="1">
    <citation type="submission" date="2021-08" db="EMBL/GenBank/DDBJ databases">
        <title>WGS assembly of Ceratopteris richardii.</title>
        <authorList>
            <person name="Marchant D.B."/>
            <person name="Chen G."/>
            <person name="Jenkins J."/>
            <person name="Shu S."/>
            <person name="Leebens-Mack J."/>
            <person name="Grimwood J."/>
            <person name="Schmutz J."/>
            <person name="Soltis P."/>
            <person name="Soltis D."/>
            <person name="Chen Z.-H."/>
        </authorList>
    </citation>
    <scope>NUCLEOTIDE SEQUENCE</scope>
    <source>
        <strain evidence="2">Whitten #5841</strain>
        <tissue evidence="2">Leaf</tissue>
    </source>
</reference>
<feature type="region of interest" description="Disordered" evidence="1">
    <location>
        <begin position="1"/>
        <end position="50"/>
    </location>
</feature>
<dbReference type="AlphaFoldDB" id="A0A8T2SCJ3"/>
<evidence type="ECO:0000313" key="2">
    <source>
        <dbReference type="EMBL" id="KAH7315232.1"/>
    </source>
</evidence>
<accession>A0A8T2SCJ3</accession>
<organism evidence="2 3">
    <name type="scientific">Ceratopteris richardii</name>
    <name type="common">Triangle waterfern</name>
    <dbReference type="NCBI Taxonomy" id="49495"/>
    <lineage>
        <taxon>Eukaryota</taxon>
        <taxon>Viridiplantae</taxon>
        <taxon>Streptophyta</taxon>
        <taxon>Embryophyta</taxon>
        <taxon>Tracheophyta</taxon>
        <taxon>Polypodiopsida</taxon>
        <taxon>Polypodiidae</taxon>
        <taxon>Polypodiales</taxon>
        <taxon>Pteridineae</taxon>
        <taxon>Pteridaceae</taxon>
        <taxon>Parkerioideae</taxon>
        <taxon>Ceratopteris</taxon>
    </lineage>
</organism>
<name>A0A8T2SCJ3_CERRI</name>
<evidence type="ECO:0000256" key="1">
    <source>
        <dbReference type="SAM" id="MobiDB-lite"/>
    </source>
</evidence>
<dbReference type="EMBL" id="CM035426">
    <property type="protein sequence ID" value="KAH7315232.1"/>
    <property type="molecule type" value="Genomic_DNA"/>
</dbReference>
<sequence>MRKLGGCRKKRRQQKRQDSSSRRWSGKSPIDTLRRKPSKRSFGGRKLSNGLSFRSITHQLPNPLWTKPNRTPDRSKCLGLVNPEVIHQKVVYGSLPSTTKSKIFGVPIPIVCSSLC</sequence>
<comment type="caution">
    <text evidence="2">The sequence shown here is derived from an EMBL/GenBank/DDBJ whole genome shotgun (WGS) entry which is preliminary data.</text>
</comment>
<evidence type="ECO:0000313" key="3">
    <source>
        <dbReference type="Proteomes" id="UP000825935"/>
    </source>
</evidence>
<protein>
    <submittedName>
        <fullName evidence="2">Uncharacterized protein</fullName>
    </submittedName>
</protein>
<gene>
    <name evidence="2" type="ORF">KP509_21G041000</name>
</gene>